<evidence type="ECO:0000313" key="11">
    <source>
        <dbReference type="Proteomes" id="UP001064632"/>
    </source>
</evidence>
<evidence type="ECO:0000256" key="4">
    <source>
        <dbReference type="ARBA" id="ARBA00022840"/>
    </source>
</evidence>
<dbReference type="Gene3D" id="1.20.1560.10">
    <property type="entry name" value="ABC transporter type 1, transmembrane domain"/>
    <property type="match status" value="1"/>
</dbReference>
<evidence type="ECO:0000259" key="9">
    <source>
        <dbReference type="PROSITE" id="PS50929"/>
    </source>
</evidence>
<evidence type="ECO:0000256" key="6">
    <source>
        <dbReference type="ARBA" id="ARBA00023136"/>
    </source>
</evidence>
<accession>A0ABY6B8K4</accession>
<evidence type="ECO:0000256" key="2">
    <source>
        <dbReference type="ARBA" id="ARBA00022692"/>
    </source>
</evidence>
<dbReference type="InterPro" id="IPR039421">
    <property type="entry name" value="Type_1_exporter"/>
</dbReference>
<feature type="transmembrane region" description="Helical" evidence="7">
    <location>
        <begin position="60"/>
        <end position="79"/>
    </location>
</feature>
<dbReference type="EMBL" id="CP104694">
    <property type="protein sequence ID" value="UXI66209.1"/>
    <property type="molecule type" value="Genomic_DNA"/>
</dbReference>
<feature type="transmembrane region" description="Helical" evidence="7">
    <location>
        <begin position="165"/>
        <end position="186"/>
    </location>
</feature>
<keyword evidence="6 7" id="KW-0472">Membrane</keyword>
<protein>
    <submittedName>
        <fullName evidence="10">Cyclic peptide export ABC transporter</fullName>
    </submittedName>
</protein>
<keyword evidence="5 7" id="KW-1133">Transmembrane helix</keyword>
<dbReference type="Pfam" id="PF00664">
    <property type="entry name" value="ABC_membrane"/>
    <property type="match status" value="1"/>
</dbReference>
<dbReference type="InterPro" id="IPR005898">
    <property type="entry name" value="Cyc_pep_transpt_SyrD/YojI"/>
</dbReference>
<keyword evidence="4" id="KW-0067">ATP-binding</keyword>
<evidence type="ECO:0000256" key="5">
    <source>
        <dbReference type="ARBA" id="ARBA00022989"/>
    </source>
</evidence>
<dbReference type="PROSITE" id="PS50929">
    <property type="entry name" value="ABC_TM1F"/>
    <property type="match status" value="1"/>
</dbReference>
<evidence type="ECO:0000259" key="8">
    <source>
        <dbReference type="PROSITE" id="PS50893"/>
    </source>
</evidence>
<evidence type="ECO:0000313" key="10">
    <source>
        <dbReference type="EMBL" id="UXI66209.1"/>
    </source>
</evidence>
<dbReference type="NCBIfam" id="TIGR01194">
    <property type="entry name" value="cyc_pep_trnsptr"/>
    <property type="match status" value="1"/>
</dbReference>
<name>A0ABY6B8K4_9GAMM</name>
<keyword evidence="11" id="KW-1185">Reference proteome</keyword>
<dbReference type="SUPFAM" id="SSF52540">
    <property type="entry name" value="P-loop containing nucleoside triphosphate hydrolases"/>
    <property type="match status" value="1"/>
</dbReference>
<feature type="domain" description="ABC transmembrane type-1" evidence="9">
    <location>
        <begin position="15"/>
        <end position="306"/>
    </location>
</feature>
<sequence length="592" mass="65738">MKLFDLFIQRAPNRIFLSILLGALSGISYSLLIPLVQVGINSSDSAGSGADVALFLGFEIHQYKLALVFFGICLFVLVSRSISQVSLMRVAMDVTTDLRKTLYEQIARSPIADLERIGSSKLIATITTDVGRIVIGARAIPDLLISAVTIVGMLGFMAYLNYSVFVVVMQAIVFGVITYQVPVFIANKYFHRSRQRIDLLQEAIQGLIAGAKELKLDADKRERYFADVLMENEYAVLAADKTGNTVMRLAANYGDMISFFVIGVIAYVFINYHAITPSELTGVVMAMLYITTPIAVVIGTVPSVVMAKISLNKVNGIMRSIPAESYPARRGGELPAWTELRVRNLCYQHRGSKDEAGFQVGPIDLTIRRGEVTFIVGGNGSGKSTLSKLLTLHYAAASGEILFGDQRLTDENFAAYRQRICSIYSDYYLFDRLLCEAKPDEAARIKEYMALLKLEGKLVIEARQFSTTALSDGQRKRLALLAALLEDKDLYLFDEWAADQDPSFKEVFYRRIVHELKARGKAVIVISHDDRFFDEADRLIYMDQGRVRESVDRTRRAPVLESAGNTLPHQPSNHVGHPAPAQEAYAIVNAEP</sequence>
<feature type="transmembrane region" description="Helical" evidence="7">
    <location>
        <begin position="15"/>
        <end position="40"/>
    </location>
</feature>
<feature type="transmembrane region" description="Helical" evidence="7">
    <location>
        <begin position="257"/>
        <end position="275"/>
    </location>
</feature>
<dbReference type="InterPro" id="IPR027417">
    <property type="entry name" value="P-loop_NTPase"/>
</dbReference>
<keyword evidence="2 7" id="KW-0812">Transmembrane</keyword>
<dbReference type="PANTHER" id="PTHR24221:SF654">
    <property type="entry name" value="ATP-BINDING CASSETTE SUB-FAMILY B MEMBER 6"/>
    <property type="match status" value="1"/>
</dbReference>
<proteinExistence type="predicted"/>
<dbReference type="InterPro" id="IPR036640">
    <property type="entry name" value="ABC1_TM_sf"/>
</dbReference>
<keyword evidence="3" id="KW-0547">Nucleotide-binding</keyword>
<feature type="transmembrane region" description="Helical" evidence="7">
    <location>
        <begin position="139"/>
        <end position="159"/>
    </location>
</feature>
<dbReference type="RefSeq" id="WP_261693193.1">
    <property type="nucleotide sequence ID" value="NZ_CP104694.1"/>
</dbReference>
<dbReference type="SMART" id="SM00382">
    <property type="entry name" value="AAA"/>
    <property type="match status" value="1"/>
</dbReference>
<dbReference type="Proteomes" id="UP001064632">
    <property type="component" value="Chromosome"/>
</dbReference>
<dbReference type="Gene3D" id="3.40.50.300">
    <property type="entry name" value="P-loop containing nucleotide triphosphate hydrolases"/>
    <property type="match status" value="1"/>
</dbReference>
<dbReference type="InterPro" id="IPR003593">
    <property type="entry name" value="AAA+_ATPase"/>
</dbReference>
<feature type="transmembrane region" description="Helical" evidence="7">
    <location>
        <begin position="287"/>
        <end position="311"/>
    </location>
</feature>
<dbReference type="SUPFAM" id="SSF90123">
    <property type="entry name" value="ABC transporter transmembrane region"/>
    <property type="match status" value="1"/>
</dbReference>
<evidence type="ECO:0000256" key="3">
    <source>
        <dbReference type="ARBA" id="ARBA00022741"/>
    </source>
</evidence>
<evidence type="ECO:0000256" key="7">
    <source>
        <dbReference type="SAM" id="Phobius"/>
    </source>
</evidence>
<dbReference type="PROSITE" id="PS50893">
    <property type="entry name" value="ABC_TRANSPORTER_2"/>
    <property type="match status" value="1"/>
</dbReference>
<dbReference type="InterPro" id="IPR003439">
    <property type="entry name" value="ABC_transporter-like_ATP-bd"/>
</dbReference>
<dbReference type="PANTHER" id="PTHR24221">
    <property type="entry name" value="ATP-BINDING CASSETTE SUB-FAMILY B"/>
    <property type="match status" value="1"/>
</dbReference>
<evidence type="ECO:0000256" key="1">
    <source>
        <dbReference type="ARBA" id="ARBA00004651"/>
    </source>
</evidence>
<feature type="domain" description="ABC transporter" evidence="8">
    <location>
        <begin position="340"/>
        <end position="569"/>
    </location>
</feature>
<gene>
    <name evidence="10" type="ORF">N4264_15790</name>
</gene>
<dbReference type="Pfam" id="PF00005">
    <property type="entry name" value="ABC_tran"/>
    <property type="match status" value="1"/>
</dbReference>
<organism evidence="10 11">
    <name type="scientific">Tahibacter amnicola</name>
    <dbReference type="NCBI Taxonomy" id="2976241"/>
    <lineage>
        <taxon>Bacteria</taxon>
        <taxon>Pseudomonadati</taxon>
        <taxon>Pseudomonadota</taxon>
        <taxon>Gammaproteobacteria</taxon>
        <taxon>Lysobacterales</taxon>
        <taxon>Rhodanobacteraceae</taxon>
        <taxon>Tahibacter</taxon>
    </lineage>
</organism>
<reference evidence="10" key="1">
    <citation type="submission" date="2022-09" db="EMBL/GenBank/DDBJ databases">
        <title>Tahibacter sp. nov., isolated from a fresh water.</title>
        <authorList>
            <person name="Baek J.H."/>
            <person name="Lee J.K."/>
            <person name="Kim J.M."/>
            <person name="Jeon C.O."/>
        </authorList>
    </citation>
    <scope>NUCLEOTIDE SEQUENCE</scope>
    <source>
        <strain evidence="10">W38</strain>
    </source>
</reference>
<comment type="subcellular location">
    <subcellularLocation>
        <location evidence="1">Cell membrane</location>
        <topology evidence="1">Multi-pass membrane protein</topology>
    </subcellularLocation>
</comment>
<dbReference type="InterPro" id="IPR011527">
    <property type="entry name" value="ABC1_TM_dom"/>
</dbReference>